<name>A0ABV8I018_9ACTN</name>
<accession>A0ABV8I018</accession>
<proteinExistence type="predicted"/>
<comment type="caution">
    <text evidence="1">The sequence shown here is derived from an EMBL/GenBank/DDBJ whole genome shotgun (WGS) entry which is preliminary data.</text>
</comment>
<dbReference type="RefSeq" id="WP_386438149.1">
    <property type="nucleotide sequence ID" value="NZ_JBHSBB010000050.1"/>
</dbReference>
<organism evidence="1 2">
    <name type="scientific">Streptomyces polygonati</name>
    <dbReference type="NCBI Taxonomy" id="1617087"/>
    <lineage>
        <taxon>Bacteria</taxon>
        <taxon>Bacillati</taxon>
        <taxon>Actinomycetota</taxon>
        <taxon>Actinomycetes</taxon>
        <taxon>Kitasatosporales</taxon>
        <taxon>Streptomycetaceae</taxon>
        <taxon>Streptomyces</taxon>
    </lineage>
</organism>
<evidence type="ECO:0000313" key="1">
    <source>
        <dbReference type="EMBL" id="MFC4036445.1"/>
    </source>
</evidence>
<sequence length="464" mass="49427">MLLYNLAGGGAPAPTYTTNQQFEANEWLADAGAGVGYTFLAGGAPNIVTLANPGLRVSANGLFAVEDADLTRRQPKHFFADPVELAKWNKILARQGSAFQFFLDPPGTVTFTLPGAPAATTLTRVRAANLRTTVRAAGNDMTTTENCDQTVGEVIGSVLSPKPKLGSKVFIGSTTIQQLFFDYHIANHLVHGLPLGDLPAAPAALTAAQDVIAQRFGEDTRAVALALPPPHTPTIAADMQTVRVNEFARPSKVGQGLYSGSLGTVHPLLPAGVQVHDYRNNVPVTHPVNINQVLWGFHWGGIIAMDGTDYLTLENYARNAENAGGNGGGLFYFQMYGAAAGETWHEQWTPPHIHGKAFANPLTVLVEPDGLAGLRYFTPGSKANHLAVGAATDNASLQVALLDGLNYATMHLYAEKLADEYADKTRRNNWRAEVAAVLAAPPLWIDAVTTSLAQHVNTALLAVK</sequence>
<protein>
    <submittedName>
        <fullName evidence="1">Uncharacterized protein</fullName>
    </submittedName>
</protein>
<reference evidence="2" key="1">
    <citation type="journal article" date="2019" name="Int. J. Syst. Evol. Microbiol.">
        <title>The Global Catalogue of Microorganisms (GCM) 10K type strain sequencing project: providing services to taxonomists for standard genome sequencing and annotation.</title>
        <authorList>
            <consortium name="The Broad Institute Genomics Platform"/>
            <consortium name="The Broad Institute Genome Sequencing Center for Infectious Disease"/>
            <person name="Wu L."/>
            <person name="Ma J."/>
        </authorList>
    </citation>
    <scope>NUCLEOTIDE SEQUENCE [LARGE SCALE GENOMIC DNA]</scope>
    <source>
        <strain evidence="2">CGMCC 4.7237</strain>
    </source>
</reference>
<gene>
    <name evidence="1" type="ORF">ACFO3J_34155</name>
</gene>
<evidence type="ECO:0000313" key="2">
    <source>
        <dbReference type="Proteomes" id="UP001595765"/>
    </source>
</evidence>
<dbReference type="Proteomes" id="UP001595765">
    <property type="component" value="Unassembled WGS sequence"/>
</dbReference>
<dbReference type="EMBL" id="JBHSBB010000050">
    <property type="protein sequence ID" value="MFC4036445.1"/>
    <property type="molecule type" value="Genomic_DNA"/>
</dbReference>
<keyword evidence="2" id="KW-1185">Reference proteome</keyword>